<dbReference type="InterPro" id="IPR015797">
    <property type="entry name" value="NUDIX_hydrolase-like_dom_sf"/>
</dbReference>
<dbReference type="Proteomes" id="UP000715441">
    <property type="component" value="Unassembled WGS sequence"/>
</dbReference>
<evidence type="ECO:0000256" key="3">
    <source>
        <dbReference type="ARBA" id="ARBA00022723"/>
    </source>
</evidence>
<reference evidence="7 8" key="1">
    <citation type="submission" date="2020-04" db="EMBL/GenBank/DDBJ databases">
        <title>Novel species.</title>
        <authorList>
            <person name="Teo W.F.A."/>
            <person name="Lipun K."/>
            <person name="Srisuk N."/>
            <person name="Duangmal K."/>
        </authorList>
    </citation>
    <scope>NUCLEOTIDE SEQUENCE [LARGE SCALE GENOMIC DNA]</scope>
    <source>
        <strain evidence="7 8">K13G38</strain>
    </source>
</reference>
<evidence type="ECO:0000313" key="7">
    <source>
        <dbReference type="EMBL" id="NKQ52557.1"/>
    </source>
</evidence>
<dbReference type="PROSITE" id="PS51462">
    <property type="entry name" value="NUDIX"/>
    <property type="match status" value="1"/>
</dbReference>
<dbReference type="InterPro" id="IPR020084">
    <property type="entry name" value="NUDIX_hydrolase_CS"/>
</dbReference>
<keyword evidence="5" id="KW-0460">Magnesium</keyword>
<comment type="cofactor">
    <cofactor evidence="1">
        <name>Mg(2+)</name>
        <dbReference type="ChEBI" id="CHEBI:18420"/>
    </cofactor>
</comment>
<dbReference type="PIRSF" id="PIRSF017340">
    <property type="entry name" value="Nudix_hydro"/>
    <property type="match status" value="1"/>
</dbReference>
<keyword evidence="8" id="KW-1185">Reference proteome</keyword>
<name>A0ABX1IYI0_9PSEU</name>
<comment type="caution">
    <text evidence="7">The sequence shown here is derived from an EMBL/GenBank/DDBJ whole genome shotgun (WGS) entry which is preliminary data.</text>
</comment>
<keyword evidence="4" id="KW-0378">Hydrolase</keyword>
<dbReference type="Gene3D" id="3.90.79.10">
    <property type="entry name" value="Nucleoside Triphosphate Pyrophosphohydrolase"/>
    <property type="match status" value="1"/>
</dbReference>
<evidence type="ECO:0000259" key="6">
    <source>
        <dbReference type="PROSITE" id="PS51462"/>
    </source>
</evidence>
<keyword evidence="3" id="KW-0479">Metal-binding</keyword>
<evidence type="ECO:0000256" key="2">
    <source>
        <dbReference type="ARBA" id="ARBA00005582"/>
    </source>
</evidence>
<sequence>MQSSADELVAIYDAAGSVTASATRATMRAQGLWHAAGVVLVRSVDGESAYLHRRSPDKDVFPGLYDCWAGGVVAAGETPAECAARELGEELGIESAPLTPLFTHVFDRPPIRCHNFAFEARWDGPVRHQPEEIVDGRWMPLAELREWADDPDSPLIPDGRLGIQKWFRRFG</sequence>
<evidence type="ECO:0000256" key="1">
    <source>
        <dbReference type="ARBA" id="ARBA00001946"/>
    </source>
</evidence>
<dbReference type="InterPro" id="IPR024195">
    <property type="entry name" value="NUDIX_hydrolase_YfcD_pred"/>
</dbReference>
<organism evidence="7 8">
    <name type="scientific">Amycolatopsis acididurans</name>
    <dbReference type="NCBI Taxonomy" id="2724524"/>
    <lineage>
        <taxon>Bacteria</taxon>
        <taxon>Bacillati</taxon>
        <taxon>Actinomycetota</taxon>
        <taxon>Actinomycetes</taxon>
        <taxon>Pseudonocardiales</taxon>
        <taxon>Pseudonocardiaceae</taxon>
        <taxon>Amycolatopsis</taxon>
    </lineage>
</organism>
<dbReference type="SUPFAM" id="SSF55811">
    <property type="entry name" value="Nudix"/>
    <property type="match status" value="1"/>
</dbReference>
<gene>
    <name evidence="7" type="ORF">HFP15_06655</name>
</gene>
<accession>A0ABX1IYI0</accession>
<dbReference type="PANTHER" id="PTHR10885">
    <property type="entry name" value="ISOPENTENYL-DIPHOSPHATE DELTA-ISOMERASE"/>
    <property type="match status" value="1"/>
</dbReference>
<dbReference type="InterPro" id="IPR000086">
    <property type="entry name" value="NUDIX_hydrolase_dom"/>
</dbReference>
<evidence type="ECO:0000256" key="5">
    <source>
        <dbReference type="ARBA" id="ARBA00022842"/>
    </source>
</evidence>
<feature type="domain" description="Nudix hydrolase" evidence="6">
    <location>
        <begin position="32"/>
        <end position="161"/>
    </location>
</feature>
<evidence type="ECO:0000256" key="4">
    <source>
        <dbReference type="ARBA" id="ARBA00022801"/>
    </source>
</evidence>
<comment type="similarity">
    <text evidence="2">Belongs to the Nudix hydrolase family.</text>
</comment>
<dbReference type="CDD" id="cd04697">
    <property type="entry name" value="NUDIX_Hydrolase"/>
    <property type="match status" value="1"/>
</dbReference>
<dbReference type="RefSeq" id="WP_168512601.1">
    <property type="nucleotide sequence ID" value="NZ_JAAXLS010000003.1"/>
</dbReference>
<protein>
    <submittedName>
        <fullName evidence="7">NUDIX domain-containing protein</fullName>
    </submittedName>
</protein>
<evidence type="ECO:0000313" key="8">
    <source>
        <dbReference type="Proteomes" id="UP000715441"/>
    </source>
</evidence>
<dbReference type="Pfam" id="PF00293">
    <property type="entry name" value="NUDIX"/>
    <property type="match status" value="1"/>
</dbReference>
<dbReference type="PANTHER" id="PTHR10885:SF0">
    <property type="entry name" value="ISOPENTENYL-DIPHOSPHATE DELTA-ISOMERASE"/>
    <property type="match status" value="1"/>
</dbReference>
<dbReference type="PROSITE" id="PS00893">
    <property type="entry name" value="NUDIX_BOX"/>
    <property type="match status" value="1"/>
</dbReference>
<dbReference type="EMBL" id="JAAXLS010000003">
    <property type="protein sequence ID" value="NKQ52557.1"/>
    <property type="molecule type" value="Genomic_DNA"/>
</dbReference>
<proteinExistence type="inferred from homology"/>